<proteinExistence type="predicted"/>
<dbReference type="SMART" id="SM00530">
    <property type="entry name" value="HTH_XRE"/>
    <property type="match status" value="1"/>
</dbReference>
<comment type="caution">
    <text evidence="2">The sequence shown here is derived from an EMBL/GenBank/DDBJ whole genome shotgun (WGS) entry which is preliminary data.</text>
</comment>
<evidence type="ECO:0000313" key="3">
    <source>
        <dbReference type="Proteomes" id="UP000602532"/>
    </source>
</evidence>
<evidence type="ECO:0000259" key="1">
    <source>
        <dbReference type="PROSITE" id="PS50943"/>
    </source>
</evidence>
<dbReference type="Pfam" id="PF13560">
    <property type="entry name" value="HTH_31"/>
    <property type="match status" value="1"/>
</dbReference>
<dbReference type="Proteomes" id="UP000602532">
    <property type="component" value="Unassembled WGS sequence"/>
</dbReference>
<dbReference type="PANTHER" id="PTHR35010">
    <property type="entry name" value="BLL4672 PROTEIN-RELATED"/>
    <property type="match status" value="1"/>
</dbReference>
<dbReference type="Pfam" id="PF17765">
    <property type="entry name" value="MLTR_LBD"/>
    <property type="match status" value="1"/>
</dbReference>
<dbReference type="InterPro" id="IPR001387">
    <property type="entry name" value="Cro/C1-type_HTH"/>
</dbReference>
<feature type="domain" description="HTH cro/C1-type" evidence="1">
    <location>
        <begin position="34"/>
        <end position="81"/>
    </location>
</feature>
<dbReference type="SUPFAM" id="SSF47413">
    <property type="entry name" value="lambda repressor-like DNA-binding domains"/>
    <property type="match status" value="1"/>
</dbReference>
<dbReference type="Gene3D" id="1.10.260.40">
    <property type="entry name" value="lambda repressor-like DNA-binding domains"/>
    <property type="match status" value="1"/>
</dbReference>
<dbReference type="CDD" id="cd00093">
    <property type="entry name" value="HTH_XRE"/>
    <property type="match status" value="1"/>
</dbReference>
<dbReference type="InterPro" id="IPR010982">
    <property type="entry name" value="Lambda_DNA-bd_dom_sf"/>
</dbReference>
<organism evidence="2 3">
    <name type="scientific">Microbacterium gallinarum</name>
    <dbReference type="NCBI Taxonomy" id="2762209"/>
    <lineage>
        <taxon>Bacteria</taxon>
        <taxon>Bacillati</taxon>
        <taxon>Actinomycetota</taxon>
        <taxon>Actinomycetes</taxon>
        <taxon>Micrococcales</taxon>
        <taxon>Microbacteriaceae</taxon>
        <taxon>Microbacterium</taxon>
    </lineage>
</organism>
<dbReference type="PROSITE" id="PS50943">
    <property type="entry name" value="HTH_CROC1"/>
    <property type="match status" value="1"/>
</dbReference>
<name>A0ABR8X2B3_9MICO</name>
<dbReference type="EMBL" id="JACSPM010000001">
    <property type="protein sequence ID" value="MBD8022956.1"/>
    <property type="molecule type" value="Genomic_DNA"/>
</dbReference>
<dbReference type="RefSeq" id="WP_191764820.1">
    <property type="nucleotide sequence ID" value="NZ_JACSPM010000001.1"/>
</dbReference>
<dbReference type="PANTHER" id="PTHR35010:SF2">
    <property type="entry name" value="BLL4672 PROTEIN"/>
    <property type="match status" value="1"/>
</dbReference>
<accession>A0ABR8X2B3</accession>
<evidence type="ECO:0000313" key="2">
    <source>
        <dbReference type="EMBL" id="MBD8022956.1"/>
    </source>
</evidence>
<dbReference type="InterPro" id="IPR041413">
    <property type="entry name" value="MLTR_LBD"/>
</dbReference>
<reference evidence="2 3" key="1">
    <citation type="submission" date="2020-08" db="EMBL/GenBank/DDBJ databases">
        <title>A Genomic Blueprint of the Chicken Gut Microbiome.</title>
        <authorList>
            <person name="Gilroy R."/>
            <person name="Ravi A."/>
            <person name="Getino M."/>
            <person name="Pursley I."/>
            <person name="Horton D.L."/>
            <person name="Alikhan N.-F."/>
            <person name="Baker D."/>
            <person name="Gharbi K."/>
            <person name="Hall N."/>
            <person name="Watson M."/>
            <person name="Adriaenssens E.M."/>
            <person name="Foster-Nyarko E."/>
            <person name="Jarju S."/>
            <person name="Secka A."/>
            <person name="Antonio M."/>
            <person name="Oren A."/>
            <person name="Chaudhuri R."/>
            <person name="La Ragione R.M."/>
            <person name="Hildebrand F."/>
            <person name="Pallen M.J."/>
        </authorList>
    </citation>
    <scope>NUCLEOTIDE SEQUENCE [LARGE SCALE GENOMIC DNA]</scope>
    <source>
        <strain evidence="2 3">Sa1CUA4</strain>
    </source>
</reference>
<sequence length="286" mass="32202">MDRAQLADFLRRRREALQPEDVGLRRGPRRRTSGLRREEVAVLCDMSTDYYSRLEQSRGPQPSEQMLAAMARGMRLSLDERDHLFRLAGHTAPARALRSEHVSPGLMRVLDRLADTPAQVMTELGETLAQTPAARTLFGDETRFEGFMRSVGYRWFMDAAARDVYPHEDHAALSRAFTADIRTVYAKYGARSRAGAIVAALLAESPEFAALWEAHEVRSTHAREKRLQHPEVGVMDMQCQILIDPEQGQTLLVLTATPGTESYERLQLLAVIGTQEMSLGDRDQPQ</sequence>
<keyword evidence="3" id="KW-1185">Reference proteome</keyword>
<protein>
    <submittedName>
        <fullName evidence="2">Helix-turn-helix domain-containing protein</fullName>
    </submittedName>
</protein>
<dbReference type="Gene3D" id="3.30.450.180">
    <property type="match status" value="1"/>
</dbReference>
<gene>
    <name evidence="2" type="ORF">H9622_05035</name>
</gene>